<dbReference type="InterPro" id="IPR029055">
    <property type="entry name" value="Ntn_hydrolases_N"/>
</dbReference>
<dbReference type="Proteomes" id="UP000215459">
    <property type="component" value="Unassembled WGS sequence"/>
</dbReference>
<dbReference type="InterPro" id="IPR043147">
    <property type="entry name" value="Penicillin_amidase_A-knob"/>
</dbReference>
<dbReference type="Gene3D" id="2.30.120.10">
    <property type="match status" value="1"/>
</dbReference>
<feature type="active site" description="Nucleophile" evidence="4">
    <location>
        <position position="265"/>
    </location>
</feature>
<sequence>MKTTGQPQTSPTGPKKRIRRWQKGLIICLALLLTVSAAFLGYGRWWLADRLPQVEGTLTLAGLKEKVEVLRDGHGIPRIRAENANDLFFAQGYVTAQDRLFQMDMSRRMASGQLSEVVGRDTLDQDKFFRTLGLRRAAKASLPEYSDRAKKVLNAYAKGVNAYMDKAIREKRLPAEFRLMDYQPRPWTPVDSLVIGKYMAYDLGGRWKGQAFRHTLLQQFPKKKAMELFPKNPDGPTVIQQAQNSSLHLPKLLSAAVVPHENNGSNNWVLSGDKTESGKPLLANDPHLSIAAPAIWYQTRLISPDRKVSGVTFAGVPGIILGHNEQIAWGVTNVNPDVQDLYIEKRNPDNPRQFKYEGEWEKAKRIVEEIPVKDGKTVRHEVLITRHGPIVTEFALPEKKNATALSMRWTALDPTTELEAILRFNQAENWSDFKKALTYFHVPAQNFVFASKDGEIAYRANGLIPIRKKGDGLLPVPGWTDDYEWEGFIPWDELPTLHNPEEGFIATANNRITSEDYPYHLTHTWSAPYRIQRIRDVLNRNQTFTKEDMQQLQTDTKNLQAQTLLPVLLKELPDTSLRPLEKDALQLLQKWDFQDEVDQGAPLIFHLWMDELTKQLYRSIDEETMELFEGRDLITDRLIRQAGKGKPGIWIREAGGLKQLAFQSFRQAVHRAEKLQGDNSDQWKWGQFHQVHFSHPLGDIKPLHLLFNREAIPVGGSKMTVMAAGWNKKSGEVDHGASWRTVIDLANPGVSYDVVGPGQSGQVMSPWYHDQAVPWTQGQYHPTRMTPSDKDETYRLNLIPSKKDSSL</sequence>
<protein>
    <submittedName>
        <fullName evidence="7">Penicillin acylase family protein</fullName>
    </submittedName>
</protein>
<keyword evidence="6" id="KW-1133">Transmembrane helix</keyword>
<dbReference type="RefSeq" id="WP_094262558.1">
    <property type="nucleotide sequence ID" value="NZ_NOWF01000001.1"/>
</dbReference>
<keyword evidence="5" id="KW-0479">Metal-binding</keyword>
<evidence type="ECO:0000256" key="5">
    <source>
        <dbReference type="PIRSR" id="PIRSR001227-2"/>
    </source>
</evidence>
<dbReference type="PANTHER" id="PTHR34218:SF4">
    <property type="entry name" value="ACYL-HOMOSERINE LACTONE ACYLASE QUIP"/>
    <property type="match status" value="1"/>
</dbReference>
<dbReference type="CDD" id="cd03747">
    <property type="entry name" value="Ntn_PGA_like"/>
    <property type="match status" value="1"/>
</dbReference>
<keyword evidence="2" id="KW-0378">Hydrolase</keyword>
<dbReference type="EMBL" id="NOWF01000001">
    <property type="protein sequence ID" value="OYD09458.1"/>
    <property type="molecule type" value="Genomic_DNA"/>
</dbReference>
<dbReference type="PANTHER" id="PTHR34218">
    <property type="entry name" value="PEPTIDASE S45 PENICILLIN AMIDASE"/>
    <property type="match status" value="1"/>
</dbReference>
<dbReference type="InterPro" id="IPR002692">
    <property type="entry name" value="S45"/>
</dbReference>
<dbReference type="Gene3D" id="1.10.439.10">
    <property type="entry name" value="Penicillin Amidohydrolase, domain 1"/>
    <property type="match status" value="1"/>
</dbReference>
<dbReference type="OrthoDB" id="9759796at2"/>
<feature type="binding site" evidence="5">
    <location>
        <position position="340"/>
    </location>
    <ligand>
        <name>Ca(2+)</name>
        <dbReference type="ChEBI" id="CHEBI:29108"/>
    </ligand>
</feature>
<evidence type="ECO:0000313" key="7">
    <source>
        <dbReference type="EMBL" id="OYD09458.1"/>
    </source>
</evidence>
<dbReference type="GO" id="GO:0017000">
    <property type="term" value="P:antibiotic biosynthetic process"/>
    <property type="evidence" value="ECO:0007669"/>
    <property type="project" value="InterPro"/>
</dbReference>
<evidence type="ECO:0000256" key="3">
    <source>
        <dbReference type="ARBA" id="ARBA00023145"/>
    </source>
</evidence>
<keyword evidence="6" id="KW-0472">Membrane</keyword>
<evidence type="ECO:0000256" key="2">
    <source>
        <dbReference type="ARBA" id="ARBA00022801"/>
    </source>
</evidence>
<keyword evidence="5" id="KW-0106">Calcium</keyword>
<evidence type="ECO:0000313" key="8">
    <source>
        <dbReference type="Proteomes" id="UP000215459"/>
    </source>
</evidence>
<keyword evidence="3" id="KW-0865">Zymogen</keyword>
<dbReference type="Pfam" id="PF01804">
    <property type="entry name" value="Penicil_amidase"/>
    <property type="match status" value="1"/>
</dbReference>
<evidence type="ECO:0000256" key="1">
    <source>
        <dbReference type="ARBA" id="ARBA00006586"/>
    </source>
</evidence>
<organism evidence="7 8">
    <name type="scientific">Paludifilum halophilum</name>
    <dbReference type="NCBI Taxonomy" id="1642702"/>
    <lineage>
        <taxon>Bacteria</taxon>
        <taxon>Bacillati</taxon>
        <taxon>Bacillota</taxon>
        <taxon>Bacilli</taxon>
        <taxon>Bacillales</taxon>
        <taxon>Thermoactinomycetaceae</taxon>
        <taxon>Paludifilum</taxon>
    </lineage>
</organism>
<feature type="binding site" evidence="5">
    <location>
        <position position="337"/>
    </location>
    <ligand>
        <name>Ca(2+)</name>
        <dbReference type="ChEBI" id="CHEBI:29108"/>
    </ligand>
</feature>
<dbReference type="Gene3D" id="3.60.20.10">
    <property type="entry name" value="Glutamine Phosphoribosylpyrophosphate, subunit 1, domain 1"/>
    <property type="match status" value="1"/>
</dbReference>
<dbReference type="PIRSF" id="PIRSF001227">
    <property type="entry name" value="Pen_acylase"/>
    <property type="match status" value="1"/>
</dbReference>
<dbReference type="InterPro" id="IPR014395">
    <property type="entry name" value="Pen/GL7ACA/AHL_acylase"/>
</dbReference>
<dbReference type="GO" id="GO:0046872">
    <property type="term" value="F:metal ion binding"/>
    <property type="evidence" value="ECO:0007669"/>
    <property type="project" value="UniProtKB-KW"/>
</dbReference>
<name>A0A235BAX5_9BACL</name>
<keyword evidence="6" id="KW-0812">Transmembrane</keyword>
<comment type="cofactor">
    <cofactor evidence="5">
        <name>Ca(2+)</name>
        <dbReference type="ChEBI" id="CHEBI:29108"/>
    </cofactor>
    <text evidence="5">Binds 1 Ca(2+) ion per dimer.</text>
</comment>
<evidence type="ECO:0000256" key="6">
    <source>
        <dbReference type="SAM" id="Phobius"/>
    </source>
</evidence>
<evidence type="ECO:0000256" key="4">
    <source>
        <dbReference type="PIRSR" id="PIRSR001227-1"/>
    </source>
</evidence>
<keyword evidence="8" id="KW-1185">Reference proteome</keyword>
<reference evidence="7 8" key="1">
    <citation type="submission" date="2017-07" db="EMBL/GenBank/DDBJ databases">
        <title>The genome sequence of Paludifilum halophilum highlights mechanisms for microbial adaptation to high salt environemnts.</title>
        <authorList>
            <person name="Belbahri L."/>
        </authorList>
    </citation>
    <scope>NUCLEOTIDE SEQUENCE [LARGE SCALE GENOMIC DNA]</scope>
    <source>
        <strain evidence="7 8">DSM 102817</strain>
    </source>
</reference>
<proteinExistence type="inferred from homology"/>
<dbReference type="Gene3D" id="1.10.1400.10">
    <property type="match status" value="1"/>
</dbReference>
<dbReference type="GO" id="GO:0016811">
    <property type="term" value="F:hydrolase activity, acting on carbon-nitrogen (but not peptide) bonds, in linear amides"/>
    <property type="evidence" value="ECO:0007669"/>
    <property type="project" value="InterPro"/>
</dbReference>
<dbReference type="AlphaFoldDB" id="A0A235BAX5"/>
<comment type="similarity">
    <text evidence="1">Belongs to the peptidase S45 family.</text>
</comment>
<dbReference type="InterPro" id="IPR023343">
    <property type="entry name" value="Penicillin_amidase_dom1"/>
</dbReference>
<accession>A0A235BAX5</accession>
<dbReference type="SUPFAM" id="SSF56235">
    <property type="entry name" value="N-terminal nucleophile aminohydrolases (Ntn hydrolases)"/>
    <property type="match status" value="1"/>
</dbReference>
<comment type="caution">
    <text evidence="7">The sequence shown here is derived from an EMBL/GenBank/DDBJ whole genome shotgun (WGS) entry which is preliminary data.</text>
</comment>
<gene>
    <name evidence="7" type="ORF">CHM34_00055</name>
</gene>
<feature type="transmembrane region" description="Helical" evidence="6">
    <location>
        <begin position="25"/>
        <end position="47"/>
    </location>
</feature>
<dbReference type="InterPro" id="IPR043146">
    <property type="entry name" value="Penicillin_amidase_N_B-knob"/>
</dbReference>